<gene>
    <name evidence="4" type="ORF">SPOG_03451</name>
</gene>
<dbReference type="GeneID" id="25037768"/>
<dbReference type="HOGENOM" id="CLU_371373_0_0_1"/>
<dbReference type="InterPro" id="IPR036871">
    <property type="entry name" value="PX_dom_sf"/>
</dbReference>
<reference evidence="4 5" key="1">
    <citation type="journal article" date="2011" name="Science">
        <title>Comparative functional genomics of the fission yeasts.</title>
        <authorList>
            <person name="Rhind N."/>
            <person name="Chen Z."/>
            <person name="Yassour M."/>
            <person name="Thompson D.A."/>
            <person name="Haas B.J."/>
            <person name="Habib N."/>
            <person name="Wapinski I."/>
            <person name="Roy S."/>
            <person name="Lin M.F."/>
            <person name="Heiman D.I."/>
            <person name="Young S.K."/>
            <person name="Furuya K."/>
            <person name="Guo Y."/>
            <person name="Pidoux A."/>
            <person name="Chen H.M."/>
            <person name="Robbertse B."/>
            <person name="Goldberg J.M."/>
            <person name="Aoki K."/>
            <person name="Bayne E.H."/>
            <person name="Berlin A.M."/>
            <person name="Desjardins C.A."/>
            <person name="Dobbs E."/>
            <person name="Dukaj L."/>
            <person name="Fan L."/>
            <person name="FitzGerald M.G."/>
            <person name="French C."/>
            <person name="Gujja S."/>
            <person name="Hansen K."/>
            <person name="Keifenheim D."/>
            <person name="Levin J.Z."/>
            <person name="Mosher R.A."/>
            <person name="Mueller C.A."/>
            <person name="Pfiffner J."/>
            <person name="Priest M."/>
            <person name="Russ C."/>
            <person name="Smialowska A."/>
            <person name="Swoboda P."/>
            <person name="Sykes S.M."/>
            <person name="Vaughn M."/>
            <person name="Vengrova S."/>
            <person name="Yoder R."/>
            <person name="Zeng Q."/>
            <person name="Allshire R."/>
            <person name="Baulcombe D."/>
            <person name="Birren B.W."/>
            <person name="Brown W."/>
            <person name="Ekwall K."/>
            <person name="Kellis M."/>
            <person name="Leatherwood J."/>
            <person name="Levin H."/>
            <person name="Margalit H."/>
            <person name="Martienssen R."/>
            <person name="Nieduszynski C.A."/>
            <person name="Spatafora J.W."/>
            <person name="Friedman N."/>
            <person name="Dalgaard J.Z."/>
            <person name="Baumann P."/>
            <person name="Niki H."/>
            <person name="Regev A."/>
            <person name="Nusbaum C."/>
        </authorList>
    </citation>
    <scope>NUCLEOTIDE SEQUENCE [LARGE SCALE GENOMIC DNA]</scope>
    <source>
        <strain evidence="5">OY26 / ATCC MYA-4695 / CBS 11777 / NBRC 106824 / NRRL Y48691</strain>
    </source>
</reference>
<dbReference type="EMBL" id="KE546994">
    <property type="protein sequence ID" value="EPY49982.1"/>
    <property type="molecule type" value="Genomic_DNA"/>
</dbReference>
<dbReference type="PANTHER" id="PTHR22775:SF47">
    <property type="entry name" value="MEIOTICALLY UP-REGULATED GENE 122 PROTEIN"/>
    <property type="match status" value="1"/>
</dbReference>
<evidence type="ECO:0000259" key="3">
    <source>
        <dbReference type="PROSITE" id="PS51207"/>
    </source>
</evidence>
<dbReference type="Proteomes" id="UP000015464">
    <property type="component" value="Unassembled WGS sequence"/>
</dbReference>
<sequence length="750" mass="85391">MFMQWNLSKAGKAFLSLENKSSYVFIFSLCLISFYVLHVFFGRFVYFAIGIFVGVSFQGLVQKNGNIILNIKHPNIEDPSQYVPQRYPQHALPEELEAPLLLLITKLTHHYIYGWYKQVSYDNSFVTEVESTIGYIFRNFYSYLSTQDSSYLIFEMVKNVLNTITFLLSDLNMFLSKKMPITEFAVRYPNSAVAKMLDKAANEQALRAQASAMVTKFCKPEDAACLPLHVLLREVLAMQVFKKITTHCAKPRFVNRCIILFLSPSKEKDECLDKKTYINRCLLNQTLKDTSSSATLPTGGAQASSSYNNALFEAEINIQYRSLEPKDLSSPIKDKKNLKFVITVHPLYLDIPPWIVYRPYTSLKSLYKDIRKEYLHALGTPLKIPEWRAQTYGHLQRELSAFLNLIVQNAQLSNNVAVRKFFCKSMSFEPLSDDVVDDMEKQKNSSLSAVSHKLLGVTKIVSNKSGKSSHSKESEGSSNVEVSWKTKFEKSMLEDTELSKLPSNDVSSLEDDNQSFENKDEEKNGSMFSESNLYVDENSAFNIQEETLKEIINSGFALFGEISCLNPKTWFFRRTVLSVLKSLLMHGPLDFSGLVEKMLKDHVFAKLSNTQLVGDLFTSLILSIWPEEKEKVQEHLKNLNKDCAGDNERGADWNPSSMSKDNDELYLEEALKNSLFFSHSEFAVSEESDDEIREQAQELFLNNEYSDSASLLGPFTSEDSLRLLFDLLQESDLVEGFLAHVLSNALHSII</sequence>
<feature type="region of interest" description="Disordered" evidence="1">
    <location>
        <begin position="500"/>
        <end position="527"/>
    </location>
</feature>
<dbReference type="SMART" id="SM00313">
    <property type="entry name" value="PXA"/>
    <property type="match status" value="1"/>
</dbReference>
<dbReference type="Gene3D" id="3.30.1520.10">
    <property type="entry name" value="Phox-like domain"/>
    <property type="match status" value="1"/>
</dbReference>
<dbReference type="OMA" id="FVNRCII"/>
<dbReference type="RefSeq" id="XP_013025320.1">
    <property type="nucleotide sequence ID" value="XM_013169866.1"/>
</dbReference>
<keyword evidence="2" id="KW-1133">Transmembrane helix</keyword>
<keyword evidence="5" id="KW-1185">Reference proteome</keyword>
<organism evidence="4 5">
    <name type="scientific">Schizosaccharomyces cryophilus (strain OY26 / ATCC MYA-4695 / CBS 11777 / NBRC 106824 / NRRL Y48691)</name>
    <name type="common">Fission yeast</name>
    <dbReference type="NCBI Taxonomy" id="653667"/>
    <lineage>
        <taxon>Eukaryota</taxon>
        <taxon>Fungi</taxon>
        <taxon>Dikarya</taxon>
        <taxon>Ascomycota</taxon>
        <taxon>Taphrinomycotina</taxon>
        <taxon>Schizosaccharomycetes</taxon>
        <taxon>Schizosaccharomycetales</taxon>
        <taxon>Schizosaccharomycetaceae</taxon>
        <taxon>Schizosaccharomyces</taxon>
    </lineage>
</organism>
<dbReference type="OrthoDB" id="41200at2759"/>
<protein>
    <submittedName>
        <fullName evidence="4">PX/PXA domain-containing protein</fullName>
    </submittedName>
</protein>
<dbReference type="GO" id="GO:0035091">
    <property type="term" value="F:phosphatidylinositol binding"/>
    <property type="evidence" value="ECO:0007669"/>
    <property type="project" value="InterPro"/>
</dbReference>
<dbReference type="AlphaFoldDB" id="S9WZ52"/>
<dbReference type="PANTHER" id="PTHR22775">
    <property type="entry name" value="SORTING NEXIN"/>
    <property type="match status" value="1"/>
</dbReference>
<name>S9WZ52_SCHCR</name>
<dbReference type="SUPFAM" id="SSF64268">
    <property type="entry name" value="PX domain"/>
    <property type="match status" value="1"/>
</dbReference>
<evidence type="ECO:0000256" key="1">
    <source>
        <dbReference type="SAM" id="MobiDB-lite"/>
    </source>
</evidence>
<dbReference type="STRING" id="653667.S9WZ52"/>
<proteinExistence type="predicted"/>
<evidence type="ECO:0000256" key="2">
    <source>
        <dbReference type="SAM" id="Phobius"/>
    </source>
</evidence>
<dbReference type="PROSITE" id="PS51207">
    <property type="entry name" value="PXA"/>
    <property type="match status" value="1"/>
</dbReference>
<feature type="transmembrane region" description="Helical" evidence="2">
    <location>
        <begin position="44"/>
        <end position="61"/>
    </location>
</feature>
<dbReference type="Pfam" id="PF02194">
    <property type="entry name" value="PXA"/>
    <property type="match status" value="1"/>
</dbReference>
<feature type="domain" description="PXA" evidence="3">
    <location>
        <begin position="93"/>
        <end position="266"/>
    </location>
</feature>
<keyword evidence="2" id="KW-0812">Transmembrane</keyword>
<dbReference type="eggNOG" id="ENOG502RM76">
    <property type="taxonomic scope" value="Eukaryota"/>
</dbReference>
<dbReference type="InterPro" id="IPR003114">
    <property type="entry name" value="Phox_assoc"/>
</dbReference>
<evidence type="ECO:0000313" key="4">
    <source>
        <dbReference type="EMBL" id="EPY49982.1"/>
    </source>
</evidence>
<keyword evidence="2" id="KW-0472">Membrane</keyword>
<evidence type="ECO:0000313" key="5">
    <source>
        <dbReference type="Proteomes" id="UP000015464"/>
    </source>
</evidence>
<feature type="transmembrane region" description="Helical" evidence="2">
    <location>
        <begin position="20"/>
        <end position="37"/>
    </location>
</feature>
<accession>S9WZ52</accession>